<dbReference type="Proteomes" id="UP000092445">
    <property type="component" value="Unassembled WGS sequence"/>
</dbReference>
<reference evidence="1" key="2">
    <citation type="submission" date="2020-05" db="UniProtKB">
        <authorList>
            <consortium name="EnsemblMetazoa"/>
        </authorList>
    </citation>
    <scope>IDENTIFICATION</scope>
    <source>
        <strain evidence="1">IAEA</strain>
    </source>
</reference>
<protein>
    <submittedName>
        <fullName evidence="1">Uncharacterized protein</fullName>
    </submittedName>
</protein>
<name>A0A1B0A1B1_GLOPL</name>
<sequence length="83" mass="9419">MLKRSWQTLCTWKHIQLAKISTPYTKSIPSIEAKVPRGSYAINELRCGDFELHDAELSGPSNRVLIDLEGIKQSKLSSEQVIY</sequence>
<accession>A0A1B0A1B1</accession>
<organism evidence="1 2">
    <name type="scientific">Glossina pallidipes</name>
    <name type="common">Tsetse fly</name>
    <dbReference type="NCBI Taxonomy" id="7398"/>
    <lineage>
        <taxon>Eukaryota</taxon>
        <taxon>Metazoa</taxon>
        <taxon>Ecdysozoa</taxon>
        <taxon>Arthropoda</taxon>
        <taxon>Hexapoda</taxon>
        <taxon>Insecta</taxon>
        <taxon>Pterygota</taxon>
        <taxon>Neoptera</taxon>
        <taxon>Endopterygota</taxon>
        <taxon>Diptera</taxon>
        <taxon>Brachycera</taxon>
        <taxon>Muscomorpha</taxon>
        <taxon>Hippoboscoidea</taxon>
        <taxon>Glossinidae</taxon>
        <taxon>Glossina</taxon>
    </lineage>
</organism>
<dbReference type="VEuPathDB" id="VectorBase:GPAI031390"/>
<keyword evidence="2" id="KW-1185">Reference proteome</keyword>
<proteinExistence type="predicted"/>
<dbReference type="AlphaFoldDB" id="A0A1B0A1B1"/>
<reference evidence="2" key="1">
    <citation type="submission" date="2014-03" db="EMBL/GenBank/DDBJ databases">
        <authorList>
            <person name="Aksoy S."/>
            <person name="Warren W."/>
            <person name="Wilson R.K."/>
        </authorList>
    </citation>
    <scope>NUCLEOTIDE SEQUENCE [LARGE SCALE GENOMIC DNA]</scope>
    <source>
        <strain evidence="2">IAEA</strain>
    </source>
</reference>
<evidence type="ECO:0000313" key="2">
    <source>
        <dbReference type="Proteomes" id="UP000092445"/>
    </source>
</evidence>
<dbReference type="EnsemblMetazoa" id="GPAI031390-RA">
    <property type="protein sequence ID" value="GPAI031390-PA"/>
    <property type="gene ID" value="GPAI031390"/>
</dbReference>
<evidence type="ECO:0000313" key="1">
    <source>
        <dbReference type="EnsemblMetazoa" id="GPAI031390-PA"/>
    </source>
</evidence>